<sequence length="163" mass="19153">RNMIHIHVDDIHPIDIDIYVNISTKSFTNSTPKKDILSPILANDYHPSREESVYECLYDKDISSNQKKIYTLQQVLDNVESIQKQYEHIIENSITTPSSCFISLKHLTKVFKNFKFLRNKSIEQPRKINQIIDKSPFIFGGETLQWIALPQYHDHIYENAFIN</sequence>
<name>A0A820HEA6_9BILA</name>
<evidence type="ECO:0000313" key="1">
    <source>
        <dbReference type="EMBL" id="CAF4293604.1"/>
    </source>
</evidence>
<accession>A0A820HEA6</accession>
<comment type="caution">
    <text evidence="1">The sequence shown here is derived from an EMBL/GenBank/DDBJ whole genome shotgun (WGS) entry which is preliminary data.</text>
</comment>
<organism evidence="1 2">
    <name type="scientific">Adineta steineri</name>
    <dbReference type="NCBI Taxonomy" id="433720"/>
    <lineage>
        <taxon>Eukaryota</taxon>
        <taxon>Metazoa</taxon>
        <taxon>Spiralia</taxon>
        <taxon>Gnathifera</taxon>
        <taxon>Rotifera</taxon>
        <taxon>Eurotatoria</taxon>
        <taxon>Bdelloidea</taxon>
        <taxon>Adinetida</taxon>
        <taxon>Adinetidae</taxon>
        <taxon>Adineta</taxon>
    </lineage>
</organism>
<dbReference type="AlphaFoldDB" id="A0A820HEA6"/>
<feature type="non-terminal residue" evidence="1">
    <location>
        <position position="1"/>
    </location>
</feature>
<evidence type="ECO:0000313" key="2">
    <source>
        <dbReference type="Proteomes" id="UP000663868"/>
    </source>
</evidence>
<protein>
    <submittedName>
        <fullName evidence="1">Uncharacterized protein</fullName>
    </submittedName>
</protein>
<proteinExistence type="predicted"/>
<dbReference type="Proteomes" id="UP000663868">
    <property type="component" value="Unassembled WGS sequence"/>
</dbReference>
<reference evidence="1" key="1">
    <citation type="submission" date="2021-02" db="EMBL/GenBank/DDBJ databases">
        <authorList>
            <person name="Nowell W R."/>
        </authorList>
    </citation>
    <scope>NUCLEOTIDE SEQUENCE</scope>
</reference>
<gene>
    <name evidence="1" type="ORF">KXQ929_LOCUS45129</name>
</gene>
<dbReference type="EMBL" id="CAJOBB010013646">
    <property type="protein sequence ID" value="CAF4293604.1"/>
    <property type="molecule type" value="Genomic_DNA"/>
</dbReference>